<evidence type="ECO:0000259" key="1">
    <source>
        <dbReference type="Pfam" id="PF00246"/>
    </source>
</evidence>
<dbReference type="OrthoDB" id="4499135at2"/>
<name>A0A1H5PXV4_9ACTN</name>
<dbReference type="AlphaFoldDB" id="A0A1H5PXV4"/>
<organism evidence="2 3">
    <name type="scientific">Jiangella alba</name>
    <dbReference type="NCBI Taxonomy" id="561176"/>
    <lineage>
        <taxon>Bacteria</taxon>
        <taxon>Bacillati</taxon>
        <taxon>Actinomycetota</taxon>
        <taxon>Actinomycetes</taxon>
        <taxon>Jiangellales</taxon>
        <taxon>Jiangellaceae</taxon>
        <taxon>Jiangella</taxon>
    </lineage>
</organism>
<keyword evidence="3" id="KW-1185">Reference proteome</keyword>
<dbReference type="Proteomes" id="UP000181980">
    <property type="component" value="Unassembled WGS sequence"/>
</dbReference>
<keyword evidence="2" id="KW-0378">Hydrolase</keyword>
<dbReference type="RefSeq" id="WP_069113603.1">
    <property type="nucleotide sequence ID" value="NZ_FNUC01000004.1"/>
</dbReference>
<reference evidence="3" key="1">
    <citation type="submission" date="2016-10" db="EMBL/GenBank/DDBJ databases">
        <authorList>
            <person name="Varghese N."/>
            <person name="Submissions S."/>
        </authorList>
    </citation>
    <scope>NUCLEOTIDE SEQUENCE [LARGE SCALE GENOMIC DNA]</scope>
    <source>
        <strain evidence="3">DSM 45237</strain>
    </source>
</reference>
<keyword evidence="2" id="KW-0645">Protease</keyword>
<evidence type="ECO:0000313" key="2">
    <source>
        <dbReference type="EMBL" id="SEF18680.1"/>
    </source>
</evidence>
<dbReference type="GO" id="GO:0006508">
    <property type="term" value="P:proteolysis"/>
    <property type="evidence" value="ECO:0007669"/>
    <property type="project" value="InterPro"/>
</dbReference>
<accession>A0A1H5PXV4</accession>
<dbReference type="Gene3D" id="3.40.630.10">
    <property type="entry name" value="Zn peptidases"/>
    <property type="match status" value="1"/>
</dbReference>
<dbReference type="SUPFAM" id="SSF53187">
    <property type="entry name" value="Zn-dependent exopeptidases"/>
    <property type="match status" value="1"/>
</dbReference>
<dbReference type="GO" id="GO:0008270">
    <property type="term" value="F:zinc ion binding"/>
    <property type="evidence" value="ECO:0007669"/>
    <property type="project" value="InterPro"/>
</dbReference>
<dbReference type="Pfam" id="PF00246">
    <property type="entry name" value="Peptidase_M14"/>
    <property type="match status" value="1"/>
</dbReference>
<protein>
    <submittedName>
        <fullName evidence="2">Zinc carboxypeptidase</fullName>
    </submittedName>
</protein>
<dbReference type="InterPro" id="IPR000834">
    <property type="entry name" value="Peptidase_M14"/>
</dbReference>
<dbReference type="GO" id="GO:0004181">
    <property type="term" value="F:metallocarboxypeptidase activity"/>
    <property type="evidence" value="ECO:0007669"/>
    <property type="project" value="InterPro"/>
</dbReference>
<evidence type="ECO:0000313" key="3">
    <source>
        <dbReference type="Proteomes" id="UP000181980"/>
    </source>
</evidence>
<sequence length="482" mass="52702">MTTEILPSVSDDEIVERATAIPDLQGYPGVDALLEQLEELRLEFPDLLSARRVGTSRLGEPIPLYTLAPRGAGGSGDDAAPAAKQCLVVGGVHPNEPIGSHTIIRLVTDLLRDASLRRRLGAVWHFLPCADPDGMRLNEGWFDDPFDDETYFRHFYRPPGNEQVEWTFPINYKSKYFDAMLPETQALQRVIDEIRPDYYVPLHNSETGGAYFYLSQPVGDLVPLLHRLPARFGIPLHLGEPEAAHFTVLAPAIYESGSSQDVYEWREANGLDPVPSGAAGQSSTSYVRRYASVSLIAELPIWRTFGADDTSPSGASYAALLRAAGEALTGTGTWLTDLLARVDPHLTLDSPFLRSARVFIPGMTRAGELMTTRSAMPENDRVAAVAERPMAVVWMYRLRFGGALLRALNAEVAAGSAGVVVRRSAHDLERVWIGWLEQRLADEKTQGIPVEAVVGVQYGAVLGLVAHAPPADARTTAGRGRR</sequence>
<feature type="domain" description="Peptidase M14" evidence="1">
    <location>
        <begin position="35"/>
        <end position="139"/>
    </location>
</feature>
<gene>
    <name evidence="2" type="ORF">SAMN04488561_6748</name>
</gene>
<dbReference type="EMBL" id="FNUC01000004">
    <property type="protein sequence ID" value="SEF18680.1"/>
    <property type="molecule type" value="Genomic_DNA"/>
</dbReference>
<dbReference type="STRING" id="561176.SAMN04488561_6748"/>
<proteinExistence type="predicted"/>
<keyword evidence="2" id="KW-0121">Carboxypeptidase</keyword>